<dbReference type="OrthoDB" id="1705903at2"/>
<feature type="transmembrane region" description="Helical" evidence="6">
    <location>
        <begin position="541"/>
        <end position="562"/>
    </location>
</feature>
<dbReference type="AlphaFoldDB" id="A0A0R1TX35"/>
<dbReference type="InterPro" id="IPR003838">
    <property type="entry name" value="ABC3_permease_C"/>
</dbReference>
<dbReference type="PANTHER" id="PTHR46795:SF3">
    <property type="entry name" value="ABC TRANSPORTER PERMEASE"/>
    <property type="match status" value="1"/>
</dbReference>
<evidence type="ECO:0000256" key="1">
    <source>
        <dbReference type="ARBA" id="ARBA00004651"/>
    </source>
</evidence>
<keyword evidence="3 6" id="KW-0812">Transmembrane</keyword>
<feature type="transmembrane region" description="Helical" evidence="6">
    <location>
        <begin position="230"/>
        <end position="255"/>
    </location>
</feature>
<feature type="transmembrane region" description="Helical" evidence="6">
    <location>
        <begin position="148"/>
        <end position="170"/>
    </location>
</feature>
<dbReference type="RefSeq" id="WP_054649006.1">
    <property type="nucleotide sequence ID" value="NZ_AZFJ01000049.1"/>
</dbReference>
<dbReference type="GO" id="GO:0055085">
    <property type="term" value="P:transmembrane transport"/>
    <property type="evidence" value="ECO:0007669"/>
    <property type="project" value="UniProtKB-UniRule"/>
</dbReference>
<evidence type="ECO:0000256" key="4">
    <source>
        <dbReference type="ARBA" id="ARBA00022989"/>
    </source>
</evidence>
<evidence type="ECO:0000256" key="3">
    <source>
        <dbReference type="ARBA" id="ARBA00022692"/>
    </source>
</evidence>
<keyword evidence="9" id="KW-1185">Reference proteome</keyword>
<evidence type="ECO:0000256" key="5">
    <source>
        <dbReference type="ARBA" id="ARBA00023136"/>
    </source>
</evidence>
<keyword evidence="5 6" id="KW-0472">Membrane</keyword>
<name>A0A0R1TX35_9LACO</name>
<evidence type="ECO:0000313" key="8">
    <source>
        <dbReference type="EMBL" id="KRL85856.1"/>
    </source>
</evidence>
<proteinExistence type="inferred from homology"/>
<dbReference type="PATRIC" id="fig|1423783.4.peg.1293"/>
<organism evidence="8 9">
    <name type="scientific">Lacticaseibacillus pantheris DSM 15945 = JCM 12539 = NBRC 106106</name>
    <dbReference type="NCBI Taxonomy" id="1423783"/>
    <lineage>
        <taxon>Bacteria</taxon>
        <taxon>Bacillati</taxon>
        <taxon>Bacillota</taxon>
        <taxon>Bacilli</taxon>
        <taxon>Lactobacillales</taxon>
        <taxon>Lactobacillaceae</taxon>
        <taxon>Lacticaseibacillus</taxon>
    </lineage>
</organism>
<feature type="transmembrane region" description="Helical" evidence="6">
    <location>
        <begin position="17"/>
        <end position="35"/>
    </location>
</feature>
<dbReference type="PANTHER" id="PTHR46795">
    <property type="entry name" value="ABC TRANSPORTER PERMEASE-RELATED-RELATED"/>
    <property type="match status" value="1"/>
</dbReference>
<comment type="subcellular location">
    <subcellularLocation>
        <location evidence="1 6">Cell membrane</location>
        <topology evidence="1 6">Multi-pass membrane protein</topology>
    </subcellularLocation>
</comment>
<feature type="transmembrane region" description="Helical" evidence="6">
    <location>
        <begin position="201"/>
        <end position="218"/>
    </location>
</feature>
<dbReference type="Pfam" id="PF02687">
    <property type="entry name" value="FtsX"/>
    <property type="match status" value="1"/>
</dbReference>
<comment type="similarity">
    <text evidence="6">Belongs to the ABC-4 integral membrane protein family.</text>
</comment>
<protein>
    <submittedName>
        <fullName evidence="8">Peptide ABC superfamily ATP binding cassette transporter permease</fullName>
    </submittedName>
</protein>
<evidence type="ECO:0000313" key="9">
    <source>
        <dbReference type="Proteomes" id="UP000051922"/>
    </source>
</evidence>
<evidence type="ECO:0000256" key="6">
    <source>
        <dbReference type="PIRNR" id="PIRNR018968"/>
    </source>
</evidence>
<dbReference type="PIRSF" id="PIRSF018968">
    <property type="entry name" value="ABC_permease_BceB"/>
    <property type="match status" value="1"/>
</dbReference>
<feature type="transmembrane region" description="Helical" evidence="6">
    <location>
        <begin position="55"/>
        <end position="82"/>
    </location>
</feature>
<dbReference type="GO" id="GO:0005886">
    <property type="term" value="C:plasma membrane"/>
    <property type="evidence" value="ECO:0007669"/>
    <property type="project" value="UniProtKB-SubCell"/>
</dbReference>
<dbReference type="InterPro" id="IPR027022">
    <property type="entry name" value="ABC_permease_BceB-typ"/>
</dbReference>
<feature type="domain" description="ABC3 transporter permease C-terminal" evidence="7">
    <location>
        <begin position="59"/>
        <end position="179"/>
    </location>
</feature>
<gene>
    <name evidence="8" type="ORF">FC50_GL001251</name>
</gene>
<feature type="transmembrane region" description="Helical" evidence="6">
    <location>
        <begin position="103"/>
        <end position="128"/>
    </location>
</feature>
<keyword evidence="6" id="KW-0813">Transport</keyword>
<feature type="transmembrane region" description="Helical" evidence="6">
    <location>
        <begin position="283"/>
        <end position="306"/>
    </location>
</feature>
<keyword evidence="2 6" id="KW-1003">Cell membrane</keyword>
<evidence type="ECO:0000259" key="7">
    <source>
        <dbReference type="Pfam" id="PF02687"/>
    </source>
</evidence>
<reference evidence="8 9" key="1">
    <citation type="journal article" date="2015" name="Genome Announc.">
        <title>Expanding the biotechnology potential of lactobacilli through comparative genomics of 213 strains and associated genera.</title>
        <authorList>
            <person name="Sun Z."/>
            <person name="Harris H.M."/>
            <person name="McCann A."/>
            <person name="Guo C."/>
            <person name="Argimon S."/>
            <person name="Zhang W."/>
            <person name="Yang X."/>
            <person name="Jeffery I.B."/>
            <person name="Cooney J.C."/>
            <person name="Kagawa T.F."/>
            <person name="Liu W."/>
            <person name="Song Y."/>
            <person name="Salvetti E."/>
            <person name="Wrobel A."/>
            <person name="Rasinkangas P."/>
            <person name="Parkhill J."/>
            <person name="Rea M.C."/>
            <person name="O'Sullivan O."/>
            <person name="Ritari J."/>
            <person name="Douillard F.P."/>
            <person name="Paul Ross R."/>
            <person name="Yang R."/>
            <person name="Briner A.E."/>
            <person name="Felis G.E."/>
            <person name="de Vos W.M."/>
            <person name="Barrangou R."/>
            <person name="Klaenhammer T.R."/>
            <person name="Caufield P.W."/>
            <person name="Cui Y."/>
            <person name="Zhang H."/>
            <person name="O'Toole P.W."/>
        </authorList>
    </citation>
    <scope>NUCLEOTIDE SEQUENCE [LARGE SCALE GENOMIC DNA]</scope>
    <source>
        <strain evidence="8 9">DSM 15945</strain>
    </source>
</reference>
<sequence length="604" mass="66943">MLNKLALSGIKSRLRDYVVLFSGLVIGSAIFYMFMALATNDQFQKANSTVSVTPIIFGFGAVLLAIITFVYIIYANSFLLSLRQRDYALFMMLGAKSRKISRLIFTETLALGVGATLVGTAIGVGLTGGVSQLLRQMLDAPARHLVSLYWPAVLTTIIFFTVLFFLAALVNARKMRRTPVLELLHADTQPVIVQRRPVRELLLAILGIISLGVGYWAMKAINHLGINSIPIALVTIVLGSFLLVGAVVTSIVGALRRNHKFAQKNVRSFTLAQIGFRLHSYTAILAVVSILFALALGAITVGLNFYQETPTMTNALSTYDVVLHDPTTATQREADKLTGVTSKVTYDVKVDQSNNTAYFQADEVNAHPVLEVKANFTKRDVMQYSQYKADTAKENTVEYQNAFLTLTTMNIAGGSKLRFVDAQSYARAGGQVQKVVTYRVSDLRANIPVMKKIHEMEIKRYPQLMKRSAPDKYTMYTMMNGMNSGFAFMGFFLGLAFLAMLASTLMFKILSGAAADRARYRMLSRMGVRPKLLRNSIRTEIGVLFGVPAVLGVVHVLFGLQLFKALLINPYAGIWVPFAIFAVLYILYYVLTVWLYNGIVRPRE</sequence>
<dbReference type="EMBL" id="AZFJ01000049">
    <property type="protein sequence ID" value="KRL85856.1"/>
    <property type="molecule type" value="Genomic_DNA"/>
</dbReference>
<dbReference type="STRING" id="1423783.FC50_GL001251"/>
<comment type="caution">
    <text evidence="8">The sequence shown here is derived from an EMBL/GenBank/DDBJ whole genome shotgun (WGS) entry which is preliminary data.</text>
</comment>
<feature type="transmembrane region" description="Helical" evidence="6">
    <location>
        <begin position="574"/>
        <end position="596"/>
    </location>
</feature>
<evidence type="ECO:0000256" key="2">
    <source>
        <dbReference type="ARBA" id="ARBA00022475"/>
    </source>
</evidence>
<dbReference type="InterPro" id="IPR052536">
    <property type="entry name" value="ABC-4_Integral_Memb_Prot"/>
</dbReference>
<keyword evidence="4 6" id="KW-1133">Transmembrane helix</keyword>
<feature type="transmembrane region" description="Helical" evidence="6">
    <location>
        <begin position="486"/>
        <end position="515"/>
    </location>
</feature>
<accession>A0A0R1TX35</accession>
<dbReference type="Proteomes" id="UP000051922">
    <property type="component" value="Unassembled WGS sequence"/>
</dbReference>